<evidence type="ECO:0000256" key="8">
    <source>
        <dbReference type="HAMAP-Rule" id="MF_00027"/>
    </source>
</evidence>
<gene>
    <name evidence="11" type="primary">cobB</name>
    <name evidence="8" type="synonym">cbiA</name>
    <name evidence="11" type="ORF">DSCO28_40970</name>
</gene>
<comment type="miscellaneous">
    <text evidence="8">The a and c carboxylates of cobyrinate are activated for nucleophilic attack via formation of a phosphorylated intermediate by ATP. CbiA catalyzes first the amidation of the c-carboxylate, and then that of the a-carboxylate.</text>
</comment>
<evidence type="ECO:0000313" key="12">
    <source>
        <dbReference type="Proteomes" id="UP000425960"/>
    </source>
</evidence>
<evidence type="ECO:0000256" key="1">
    <source>
        <dbReference type="ARBA" id="ARBA00001946"/>
    </source>
</evidence>
<keyword evidence="4 8" id="KW-0547">Nucleotide-binding</keyword>
<feature type="active site" description="Nucleophile" evidence="8">
    <location>
        <position position="347"/>
    </location>
</feature>
<dbReference type="KEGG" id="dov:DSCO28_40970"/>
<dbReference type="InterPro" id="IPR029062">
    <property type="entry name" value="Class_I_gatase-like"/>
</dbReference>
<evidence type="ECO:0000256" key="6">
    <source>
        <dbReference type="ARBA" id="ARBA00022842"/>
    </source>
</evidence>
<comment type="domain">
    <text evidence="8">Comprises of two domains. The C-terminal domain contains the binding site for glutamine and catalyzes the hydrolysis of this substrate to glutamate and ammonia. The N-terminal domain is anticipated to bind ATP and cobyrinate and catalyzes the ultimate synthesis of the diamide product. The ammonia produced via the glutaminase domain is probably translocated to the adjacent domain via a molecular tunnel, where it reacts with an activated intermediate.</text>
</comment>
<protein>
    <recommendedName>
        <fullName evidence="8">Cobyrinate a,c-diamide synthase</fullName>
        <ecNumber evidence="8">6.3.5.11</ecNumber>
    </recommendedName>
    <alternativeName>
        <fullName evidence="8">Cobyrinic acid a,c-diamide synthetase</fullName>
    </alternativeName>
</protein>
<dbReference type="Gene3D" id="3.40.50.300">
    <property type="entry name" value="P-loop containing nucleotide triphosphate hydrolases"/>
    <property type="match status" value="1"/>
</dbReference>
<dbReference type="RefSeq" id="WP_155311085.1">
    <property type="nucleotide sequence ID" value="NZ_AP021876.1"/>
</dbReference>
<evidence type="ECO:0000256" key="4">
    <source>
        <dbReference type="ARBA" id="ARBA00022741"/>
    </source>
</evidence>
<dbReference type="CDD" id="cd03130">
    <property type="entry name" value="GATase1_CobB"/>
    <property type="match status" value="1"/>
</dbReference>
<dbReference type="PROSITE" id="PS51274">
    <property type="entry name" value="GATASE_COBBQ"/>
    <property type="match status" value="1"/>
</dbReference>
<name>A0A5K7ZTI2_9BACT</name>
<dbReference type="Gene3D" id="3.40.50.880">
    <property type="match status" value="1"/>
</dbReference>
<dbReference type="InterPro" id="IPR004484">
    <property type="entry name" value="CbiA/CobB_synth"/>
</dbReference>
<keyword evidence="7 8" id="KW-0315">Glutamine amidotransferase</keyword>
<comment type="pathway">
    <text evidence="8">Cofactor biosynthesis; adenosylcobalamin biosynthesis; cob(II)yrinate a,c-diamide from sirohydrochlorin (anaerobic route): step 10/10.</text>
</comment>
<dbReference type="Proteomes" id="UP000425960">
    <property type="component" value="Chromosome"/>
</dbReference>
<dbReference type="EC" id="6.3.5.11" evidence="8"/>
<dbReference type="CDD" id="cd05388">
    <property type="entry name" value="CobB_N"/>
    <property type="match status" value="1"/>
</dbReference>
<evidence type="ECO:0000259" key="10">
    <source>
        <dbReference type="Pfam" id="PF07685"/>
    </source>
</evidence>
<dbReference type="NCBIfam" id="TIGR00379">
    <property type="entry name" value="cobB"/>
    <property type="match status" value="1"/>
</dbReference>
<comment type="function">
    <text evidence="8">Catalyzes the ATP-dependent amidation of the two carboxylate groups at positions a and c of cobyrinate, using either L-glutamine or ammonia as the nitrogen source.</text>
</comment>
<dbReference type="GO" id="GO:0009236">
    <property type="term" value="P:cobalamin biosynthetic process"/>
    <property type="evidence" value="ECO:0007669"/>
    <property type="project" value="UniProtKB-UniRule"/>
</dbReference>
<dbReference type="GO" id="GO:0042242">
    <property type="term" value="F:cobyrinic acid a,c-diamide synthase activity"/>
    <property type="evidence" value="ECO:0007669"/>
    <property type="project" value="UniProtKB-UniRule"/>
</dbReference>
<dbReference type="InterPro" id="IPR027417">
    <property type="entry name" value="P-loop_NTPase"/>
</dbReference>
<dbReference type="UniPathway" id="UPA00148">
    <property type="reaction ID" value="UER00231"/>
</dbReference>
<reference evidence="11 12" key="1">
    <citation type="submission" date="2019-11" db="EMBL/GenBank/DDBJ databases">
        <title>Comparative genomics of hydrocarbon-degrading Desulfosarcina strains.</title>
        <authorList>
            <person name="Watanabe M."/>
            <person name="Kojima H."/>
            <person name="Fukui M."/>
        </authorList>
    </citation>
    <scope>NUCLEOTIDE SEQUENCE [LARGE SCALE GENOMIC DNA]</scope>
    <source>
        <strain evidence="11 12">28bB2T</strain>
    </source>
</reference>
<dbReference type="SUPFAM" id="SSF52540">
    <property type="entry name" value="P-loop containing nucleoside triphosphate hydrolases"/>
    <property type="match status" value="1"/>
</dbReference>
<dbReference type="InterPro" id="IPR011698">
    <property type="entry name" value="GATase_3"/>
</dbReference>
<comment type="catalytic activity">
    <reaction evidence="8">
        <text>cob(II)yrinate + 2 L-glutamine + 2 ATP + 2 H2O = cob(II)yrinate a,c diamide + 2 L-glutamate + 2 ADP + 2 phosphate + 2 H(+)</text>
        <dbReference type="Rhea" id="RHEA:26289"/>
        <dbReference type="ChEBI" id="CHEBI:15377"/>
        <dbReference type="ChEBI" id="CHEBI:15378"/>
        <dbReference type="ChEBI" id="CHEBI:29985"/>
        <dbReference type="ChEBI" id="CHEBI:30616"/>
        <dbReference type="ChEBI" id="CHEBI:43474"/>
        <dbReference type="ChEBI" id="CHEBI:58359"/>
        <dbReference type="ChEBI" id="CHEBI:58537"/>
        <dbReference type="ChEBI" id="CHEBI:58894"/>
        <dbReference type="ChEBI" id="CHEBI:456216"/>
        <dbReference type="EC" id="6.3.5.11"/>
    </reaction>
</comment>
<dbReference type="GO" id="GO:0005524">
    <property type="term" value="F:ATP binding"/>
    <property type="evidence" value="ECO:0007669"/>
    <property type="project" value="UniProtKB-UniRule"/>
</dbReference>
<keyword evidence="5 8" id="KW-0067">ATP-binding</keyword>
<dbReference type="AlphaFoldDB" id="A0A5K7ZTI2"/>
<evidence type="ECO:0000259" key="9">
    <source>
        <dbReference type="Pfam" id="PF01656"/>
    </source>
</evidence>
<evidence type="ECO:0000256" key="3">
    <source>
        <dbReference type="ARBA" id="ARBA00022598"/>
    </source>
</evidence>
<dbReference type="NCBIfam" id="NF002204">
    <property type="entry name" value="PRK01077.1"/>
    <property type="match status" value="1"/>
</dbReference>
<keyword evidence="6 8" id="KW-0460">Magnesium</keyword>
<organism evidence="11 12">
    <name type="scientific">Desulfosarcina ovata subsp. sediminis</name>
    <dbReference type="NCBI Taxonomy" id="885957"/>
    <lineage>
        <taxon>Bacteria</taxon>
        <taxon>Pseudomonadati</taxon>
        <taxon>Thermodesulfobacteriota</taxon>
        <taxon>Desulfobacteria</taxon>
        <taxon>Desulfobacterales</taxon>
        <taxon>Desulfosarcinaceae</taxon>
        <taxon>Desulfosarcina</taxon>
    </lineage>
</organism>
<dbReference type="EMBL" id="AP021876">
    <property type="protein sequence ID" value="BBO83531.1"/>
    <property type="molecule type" value="Genomic_DNA"/>
</dbReference>
<dbReference type="HAMAP" id="MF_00027">
    <property type="entry name" value="CobB_CbiA"/>
    <property type="match status" value="1"/>
</dbReference>
<evidence type="ECO:0000256" key="2">
    <source>
        <dbReference type="ARBA" id="ARBA00022573"/>
    </source>
</evidence>
<evidence type="ECO:0000256" key="5">
    <source>
        <dbReference type="ARBA" id="ARBA00022840"/>
    </source>
</evidence>
<dbReference type="Pfam" id="PF07685">
    <property type="entry name" value="GATase_3"/>
    <property type="match status" value="1"/>
</dbReference>
<dbReference type="InterPro" id="IPR002586">
    <property type="entry name" value="CobQ/CobB/MinD/ParA_Nub-bd_dom"/>
</dbReference>
<accession>A0A5K7ZTI2</accession>
<dbReference type="PANTHER" id="PTHR43873">
    <property type="entry name" value="COBYRINATE A,C-DIAMIDE SYNTHASE"/>
    <property type="match status" value="1"/>
</dbReference>
<keyword evidence="2 8" id="KW-0169">Cobalamin biosynthesis</keyword>
<sequence length="482" mass="52031">MKQALNNSHSRPTPGVVVAALRGGSGKTIFSVGIIAALMSLGRSVAPFKKGPDYIDAGWLALAAGRPCYNLDTFLMDPDAILDSYHTHTHASDFTLIEGNRGLYDCINTEGKTSTAELAKMLGLPVILCIDATKTTRTMAAVVGGIAAFDPDVRIGGVVLNRVAGKRHQGILTRSIEAYTGIPVLGSVPKLRKQSFPERHMGLVPTPEHSWAQPAIDAIREVAQAHLDLDRIQRLAETATPIARPAPPEPPETVRTTASIGKRPVIGILRDAAFQFYYPENLEALEAAGADLVFASPLTDRRLPPVDALYIGGGFPETHARELEGNRTFRNELKNAAENGMPIYAECGGLMYLGERLVLADGEFEMTGVLPAVFGFSKRPQGHGYTIVRVEGGNPFYPPGSTLLGHEFHYSSVQSWNGSGDNLAFRMERGAGFLDGRDGVCHKNVLATYTHIHALGTPGWAPSLVSRAQAYRTSRETTSRPR</sequence>
<proteinExistence type="inferred from homology"/>
<comment type="cofactor">
    <cofactor evidence="1 8">
        <name>Mg(2+)</name>
        <dbReference type="ChEBI" id="CHEBI:18420"/>
    </cofactor>
</comment>
<dbReference type="PANTHER" id="PTHR43873:SF1">
    <property type="entry name" value="COBYRINATE A,C-DIAMIDE SYNTHASE"/>
    <property type="match status" value="1"/>
</dbReference>
<keyword evidence="3 8" id="KW-0436">Ligase</keyword>
<dbReference type="Pfam" id="PF01656">
    <property type="entry name" value="CbiA"/>
    <property type="match status" value="1"/>
</dbReference>
<comment type="similarity">
    <text evidence="8">Belongs to the CobB/CbiA family.</text>
</comment>
<evidence type="ECO:0000313" key="11">
    <source>
        <dbReference type="EMBL" id="BBO83531.1"/>
    </source>
</evidence>
<dbReference type="SUPFAM" id="SSF52317">
    <property type="entry name" value="Class I glutamine amidotransferase-like"/>
    <property type="match status" value="1"/>
</dbReference>
<feature type="domain" description="CobQ/CobB/MinD/ParA nucleotide binding" evidence="9">
    <location>
        <begin position="16"/>
        <end position="193"/>
    </location>
</feature>
<evidence type="ECO:0000256" key="7">
    <source>
        <dbReference type="ARBA" id="ARBA00022962"/>
    </source>
</evidence>
<feature type="domain" description="CobB/CobQ-like glutamine amidotransferase" evidence="10">
    <location>
        <begin position="266"/>
        <end position="455"/>
    </location>
</feature>
<feature type="site" description="Increases nucleophilicity of active site Cys" evidence="8">
    <location>
        <position position="451"/>
    </location>
</feature>